<evidence type="ECO:0000313" key="7">
    <source>
        <dbReference type="EMBL" id="AMA64978.1"/>
    </source>
</evidence>
<organism evidence="7 8">
    <name type="scientific">Candidatus Arsenophonus lipoptenae</name>
    <dbReference type="NCBI Taxonomy" id="634113"/>
    <lineage>
        <taxon>Bacteria</taxon>
        <taxon>Pseudomonadati</taxon>
        <taxon>Pseudomonadota</taxon>
        <taxon>Gammaproteobacteria</taxon>
        <taxon>Enterobacterales</taxon>
        <taxon>Morganellaceae</taxon>
        <taxon>Arsenophonus</taxon>
    </lineage>
</organism>
<keyword evidence="2 5" id="KW-0694">RNA-binding</keyword>
<keyword evidence="1 5" id="KW-0699">rRNA-binding</keyword>
<dbReference type="HAMAP" id="MF_01336">
    <property type="entry name" value="Ribosomal_bL25"/>
    <property type="match status" value="1"/>
</dbReference>
<dbReference type="GO" id="GO:0008097">
    <property type="term" value="F:5S rRNA binding"/>
    <property type="evidence" value="ECO:0007669"/>
    <property type="project" value="InterPro"/>
</dbReference>
<evidence type="ECO:0000256" key="3">
    <source>
        <dbReference type="ARBA" id="ARBA00022980"/>
    </source>
</evidence>
<comment type="subunit">
    <text evidence="5">Part of the 50S ribosomal subunit; part of the 5S rRNA/L5/L18/L25 subcomplex. Contacts the 5S rRNA. Binds to the 5S rRNA independently of L5 and L18.</text>
</comment>
<dbReference type="Pfam" id="PF01386">
    <property type="entry name" value="Ribosomal_L25p"/>
    <property type="match status" value="1"/>
</dbReference>
<evidence type="ECO:0000256" key="5">
    <source>
        <dbReference type="HAMAP-Rule" id="MF_01336"/>
    </source>
</evidence>
<accession>A0A120HPW3</accession>
<dbReference type="GO" id="GO:0003735">
    <property type="term" value="F:structural constituent of ribosome"/>
    <property type="evidence" value="ECO:0007669"/>
    <property type="project" value="InterPro"/>
</dbReference>
<evidence type="ECO:0000259" key="6">
    <source>
        <dbReference type="Pfam" id="PF01386"/>
    </source>
</evidence>
<dbReference type="KEGG" id="asy:AUT07_00405"/>
<dbReference type="InterPro" id="IPR020930">
    <property type="entry name" value="Ribosomal_uL5_bac-type"/>
</dbReference>
<dbReference type="SUPFAM" id="SSF50715">
    <property type="entry name" value="Ribosomal protein L25-like"/>
    <property type="match status" value="1"/>
</dbReference>
<keyword evidence="4 5" id="KW-0687">Ribonucleoprotein</keyword>
<comment type="similarity">
    <text evidence="5">Belongs to the bacterial ribosomal protein bL25 family.</text>
</comment>
<name>A0A120HPW3_9GAMM</name>
<dbReference type="InterPro" id="IPR020056">
    <property type="entry name" value="Rbsml_bL25/Gln-tRNA_synth_N"/>
</dbReference>
<dbReference type="InterPro" id="IPR020055">
    <property type="entry name" value="Ribosomal_bL25_short"/>
</dbReference>
<dbReference type="RefSeq" id="WP_066283520.1">
    <property type="nucleotide sequence ID" value="NZ_CP013920.1"/>
</dbReference>
<dbReference type="GO" id="GO:0022625">
    <property type="term" value="C:cytosolic large ribosomal subunit"/>
    <property type="evidence" value="ECO:0007669"/>
    <property type="project" value="TreeGrafter"/>
</dbReference>
<proteinExistence type="inferred from homology"/>
<keyword evidence="8" id="KW-1185">Reference proteome</keyword>
<evidence type="ECO:0000256" key="2">
    <source>
        <dbReference type="ARBA" id="ARBA00022884"/>
    </source>
</evidence>
<dbReference type="EMBL" id="CP013920">
    <property type="protein sequence ID" value="AMA64978.1"/>
    <property type="molecule type" value="Genomic_DNA"/>
</dbReference>
<keyword evidence="3 5" id="KW-0689">Ribosomal protein</keyword>
<dbReference type="OrthoDB" id="9806411at2"/>
<gene>
    <name evidence="5 7" type="primary">rplY</name>
    <name evidence="7" type="ORF">AUT07_00405</name>
</gene>
<reference evidence="7 8" key="1">
    <citation type="submission" date="2016-01" db="EMBL/GenBank/DDBJ databases">
        <title>Genome sequence of Ca. Arsenophonus lipopteni, the exclusive symbiont of a blood sucking fly Lipoptena cervi (Diptera: Hippoboscidae).</title>
        <authorList>
            <person name="Novakova E."/>
            <person name="Hypsa V."/>
            <person name="Nguyen P."/>
            <person name="Husnik F."/>
            <person name="Darby A.C."/>
        </authorList>
    </citation>
    <scope>NUCLEOTIDE SEQUENCE [LARGE SCALE GENOMIC DNA]</scope>
    <source>
        <strain evidence="7 8">CB</strain>
    </source>
</reference>
<dbReference type="InterPro" id="IPR011035">
    <property type="entry name" value="Ribosomal_bL25/Gln-tRNA_synth"/>
</dbReference>
<dbReference type="CDD" id="cd00495">
    <property type="entry name" value="Ribosomal_L25_TL5_CTC"/>
    <property type="match status" value="1"/>
</dbReference>
<dbReference type="PATRIC" id="fig|634113.3.peg.390"/>
<evidence type="ECO:0000313" key="8">
    <source>
        <dbReference type="Proteomes" id="UP000069926"/>
    </source>
</evidence>
<dbReference type="AlphaFoldDB" id="A0A120HPW3"/>
<comment type="function">
    <text evidence="5">This is one of the proteins that binds to the 5S RNA in the ribosome where it forms part of the central protuberance.</text>
</comment>
<feature type="domain" description="Large ribosomal subunit protein bL25 L25" evidence="6">
    <location>
        <begin position="7"/>
        <end position="96"/>
    </location>
</feature>
<evidence type="ECO:0000256" key="1">
    <source>
        <dbReference type="ARBA" id="ARBA00022730"/>
    </source>
</evidence>
<dbReference type="PANTHER" id="PTHR33284:SF1">
    <property type="entry name" value="RIBOSOMAL PROTEIN L25_GLN-TRNA SYNTHETASE, ANTI-CODON-BINDING DOMAIN-CONTAINING PROTEIN"/>
    <property type="match status" value="1"/>
</dbReference>
<sequence length="99" mass="11713">MIIINIAEIRCKKGKSACRRLRKNKKIPAIIYGRNQNGGNQNPILIEIDHDEFINQECKFDFYHTIIIMINGEENKVKVQELQRHPFKPKITHIDFLRI</sequence>
<dbReference type="NCBIfam" id="NF004612">
    <property type="entry name" value="PRK05943.1"/>
    <property type="match status" value="1"/>
</dbReference>
<evidence type="ECO:0000256" key="4">
    <source>
        <dbReference type="ARBA" id="ARBA00023274"/>
    </source>
</evidence>
<dbReference type="PANTHER" id="PTHR33284">
    <property type="entry name" value="RIBOSOMAL PROTEIN L25/GLN-TRNA SYNTHETASE, ANTI-CODON-BINDING DOMAIN-CONTAINING PROTEIN"/>
    <property type="match status" value="1"/>
</dbReference>
<dbReference type="Gene3D" id="2.40.240.10">
    <property type="entry name" value="Ribosomal Protein L25, Chain P"/>
    <property type="match status" value="1"/>
</dbReference>
<dbReference type="InterPro" id="IPR029751">
    <property type="entry name" value="Ribosomal_L25_dom"/>
</dbReference>
<dbReference type="GO" id="GO:0006412">
    <property type="term" value="P:translation"/>
    <property type="evidence" value="ECO:0007669"/>
    <property type="project" value="UniProtKB-UniRule"/>
</dbReference>
<protein>
    <recommendedName>
        <fullName evidence="5">Large ribosomal subunit protein bL25</fullName>
    </recommendedName>
</protein>
<dbReference type="Proteomes" id="UP000069926">
    <property type="component" value="Chromosome"/>
</dbReference>
<dbReference type="STRING" id="634113.AUT07_00405"/>
<dbReference type="FunFam" id="2.40.240.10:FF:000002">
    <property type="entry name" value="50S ribosomal protein L25"/>
    <property type="match status" value="1"/>
</dbReference>